<dbReference type="GO" id="GO:0005737">
    <property type="term" value="C:cytoplasm"/>
    <property type="evidence" value="ECO:0007669"/>
    <property type="project" value="TreeGrafter"/>
</dbReference>
<evidence type="ECO:0000313" key="3">
    <source>
        <dbReference type="EMBL" id="AHM57602.1"/>
    </source>
</evidence>
<dbReference type="InterPro" id="IPR013078">
    <property type="entry name" value="His_Pase_superF_clade-1"/>
</dbReference>
<dbReference type="SUPFAM" id="SSF53254">
    <property type="entry name" value="Phosphoglycerate mutase-like"/>
    <property type="match status" value="1"/>
</dbReference>
<dbReference type="PANTHER" id="PTHR48100:SF59">
    <property type="entry name" value="ADENOSYLCOBALAMIN_ALPHA-RIBAZOLE PHOSPHATASE"/>
    <property type="match status" value="1"/>
</dbReference>
<name>W8TN39_PEPAC</name>
<proteinExistence type="predicted"/>
<dbReference type="PIRSF" id="PIRSF000709">
    <property type="entry name" value="6PFK_2-Ptase"/>
    <property type="match status" value="1"/>
</dbReference>
<accession>W8TN39</accession>
<dbReference type="PATRIC" id="fig|1286171.3.peg.2274"/>
<dbReference type="SMART" id="SM00855">
    <property type="entry name" value="PGAM"/>
    <property type="match status" value="1"/>
</dbReference>
<keyword evidence="4" id="KW-1185">Reference proteome</keyword>
<dbReference type="Gene3D" id="3.40.50.1240">
    <property type="entry name" value="Phosphoglycerate mutase-like"/>
    <property type="match status" value="1"/>
</dbReference>
<evidence type="ECO:0000256" key="1">
    <source>
        <dbReference type="PIRSR" id="PIRSR613078-1"/>
    </source>
</evidence>
<dbReference type="InterPro" id="IPR050275">
    <property type="entry name" value="PGM_Phosphatase"/>
</dbReference>
<feature type="active site" description="Tele-phosphohistidine intermediate" evidence="1">
    <location>
        <position position="8"/>
    </location>
</feature>
<evidence type="ECO:0000313" key="4">
    <source>
        <dbReference type="Proteomes" id="UP000019591"/>
    </source>
</evidence>
<dbReference type="Proteomes" id="UP000019591">
    <property type="component" value="Plasmid EAL2_808p"/>
</dbReference>
<feature type="binding site" evidence="2">
    <location>
        <position position="57"/>
    </location>
    <ligand>
        <name>substrate</name>
    </ligand>
</feature>
<dbReference type="Pfam" id="PF00300">
    <property type="entry name" value="His_Phos_1"/>
    <property type="match status" value="1"/>
</dbReference>
<reference evidence="3 4" key="1">
    <citation type="journal article" date="2014" name="Genome Announc.">
        <title>Complete Genome Sequence of Amino Acid-Utilizing Eubacterium acidaminophilum al-2 (DSM 3953).</title>
        <authorList>
            <person name="Poehlein A."/>
            <person name="Andreesen J.R."/>
            <person name="Daniel R."/>
        </authorList>
    </citation>
    <scope>NUCLEOTIDE SEQUENCE [LARGE SCALE GENOMIC DNA]</scope>
    <source>
        <strain evidence="3 4">DSM 3953</strain>
        <plasmid evidence="4">Plasmid EAL2_808p</plasmid>
    </source>
</reference>
<dbReference type="CDD" id="cd07067">
    <property type="entry name" value="HP_PGM_like"/>
    <property type="match status" value="1"/>
</dbReference>
<evidence type="ECO:0000256" key="2">
    <source>
        <dbReference type="PIRSR" id="PIRSR613078-2"/>
    </source>
</evidence>
<feature type="binding site" evidence="2">
    <location>
        <begin position="7"/>
        <end position="14"/>
    </location>
    <ligand>
        <name>substrate</name>
    </ligand>
</feature>
<gene>
    <name evidence="3" type="ORF">EAL2_808p00960</name>
</gene>
<dbReference type="RefSeq" id="WP_025436516.1">
    <property type="nucleotide sequence ID" value="NZ_CP007453.1"/>
</dbReference>
<geneLocation type="plasmid" evidence="3 4">
    <name>EAL2_808p</name>
</geneLocation>
<dbReference type="PANTHER" id="PTHR48100">
    <property type="entry name" value="BROAD-SPECIFICITY PHOSPHATASE YOR283W-RELATED"/>
    <property type="match status" value="1"/>
</dbReference>
<protein>
    <submittedName>
        <fullName evidence="3">Phosphoglycerate mutase</fullName>
    </submittedName>
</protein>
<dbReference type="GO" id="GO:0016791">
    <property type="term" value="F:phosphatase activity"/>
    <property type="evidence" value="ECO:0007669"/>
    <property type="project" value="TreeGrafter"/>
</dbReference>
<dbReference type="HOGENOM" id="CLU_033323_8_4_9"/>
<keyword evidence="3" id="KW-0614">Plasmid</keyword>
<dbReference type="AlphaFoldDB" id="W8TN39"/>
<organism evidence="3 4">
    <name type="scientific">Peptoclostridium acidaminophilum DSM 3953</name>
    <dbReference type="NCBI Taxonomy" id="1286171"/>
    <lineage>
        <taxon>Bacteria</taxon>
        <taxon>Bacillati</taxon>
        <taxon>Bacillota</taxon>
        <taxon>Clostridia</taxon>
        <taxon>Peptostreptococcales</taxon>
        <taxon>Peptoclostridiaceae</taxon>
        <taxon>Peptoclostridium</taxon>
    </lineage>
</organism>
<sequence>MRLILVRHVQTVANAENRIYGRLDSDFTGEGLAQLEWLRRELAHERVDAVFSSPMSRALSVAKEMSKTLQLGTETIQVRDELSEMDFGIFEGLTYEEAMQRHPVEWESYCESCMEYKIPGGESFAEFERRIGEFIESLEDDDSTVLIVTHGGVVQSIMTRLLGFASEQRWHFRVRPASIVEIETAQGYGILNRLIWPREE</sequence>
<dbReference type="OrthoDB" id="7925971at2"/>
<dbReference type="InterPro" id="IPR029033">
    <property type="entry name" value="His_PPase_superfam"/>
</dbReference>
<dbReference type="EMBL" id="CP007453">
    <property type="protein sequence ID" value="AHM57602.1"/>
    <property type="molecule type" value="Genomic_DNA"/>
</dbReference>
<dbReference type="KEGG" id="eac:EAL2_808p00960"/>
<feature type="active site" description="Proton donor/acceptor" evidence="1">
    <location>
        <position position="84"/>
    </location>
</feature>
<dbReference type="eggNOG" id="COG0406">
    <property type="taxonomic scope" value="Bacteria"/>
</dbReference>